<dbReference type="GO" id="GO:0016301">
    <property type="term" value="F:kinase activity"/>
    <property type="evidence" value="ECO:0007669"/>
    <property type="project" value="UniProtKB-KW"/>
</dbReference>
<evidence type="ECO:0000256" key="4">
    <source>
        <dbReference type="ARBA" id="ARBA00022679"/>
    </source>
</evidence>
<dbReference type="Gene3D" id="1.20.5.1930">
    <property type="match status" value="1"/>
</dbReference>
<organism evidence="13 14">
    <name type="scientific">Streptomyces sp. 900116325</name>
    <dbReference type="NCBI Taxonomy" id="3154295"/>
    <lineage>
        <taxon>Bacteria</taxon>
        <taxon>Bacillati</taxon>
        <taxon>Actinomycetota</taxon>
        <taxon>Actinomycetes</taxon>
        <taxon>Kitasatosporales</taxon>
        <taxon>Streptomycetaceae</taxon>
        <taxon>Streptomyces</taxon>
    </lineage>
</organism>
<proteinExistence type="predicted"/>
<dbReference type="Pfam" id="PF07730">
    <property type="entry name" value="HisKA_3"/>
    <property type="match status" value="1"/>
</dbReference>
<dbReference type="InterPro" id="IPR050482">
    <property type="entry name" value="Sensor_HK_TwoCompSys"/>
</dbReference>
<feature type="transmembrane region" description="Helical" evidence="11">
    <location>
        <begin position="45"/>
        <end position="62"/>
    </location>
</feature>
<evidence type="ECO:0000256" key="8">
    <source>
        <dbReference type="ARBA" id="ARBA00023012"/>
    </source>
</evidence>
<dbReference type="Gene3D" id="3.30.565.10">
    <property type="entry name" value="Histidine kinase-like ATPase, C-terminal domain"/>
    <property type="match status" value="1"/>
</dbReference>
<dbReference type="InterPro" id="IPR036890">
    <property type="entry name" value="HATPase_C_sf"/>
</dbReference>
<dbReference type="Proteomes" id="UP001550044">
    <property type="component" value="Unassembled WGS sequence"/>
</dbReference>
<evidence type="ECO:0000256" key="5">
    <source>
        <dbReference type="ARBA" id="ARBA00022741"/>
    </source>
</evidence>
<evidence type="ECO:0000256" key="7">
    <source>
        <dbReference type="ARBA" id="ARBA00022840"/>
    </source>
</evidence>
<dbReference type="InterPro" id="IPR055558">
    <property type="entry name" value="DUF7134"/>
</dbReference>
<evidence type="ECO:0000313" key="14">
    <source>
        <dbReference type="Proteomes" id="UP001550044"/>
    </source>
</evidence>
<evidence type="ECO:0000259" key="12">
    <source>
        <dbReference type="SMART" id="SM00387"/>
    </source>
</evidence>
<dbReference type="CDD" id="cd16917">
    <property type="entry name" value="HATPase_UhpB-NarQ-NarX-like"/>
    <property type="match status" value="1"/>
</dbReference>
<gene>
    <name evidence="13" type="ORF">ABZV61_17870</name>
</gene>
<dbReference type="EMBL" id="JBEXIP010000012">
    <property type="protein sequence ID" value="MET8434632.1"/>
    <property type="molecule type" value="Genomic_DNA"/>
</dbReference>
<evidence type="ECO:0000256" key="11">
    <source>
        <dbReference type="SAM" id="Phobius"/>
    </source>
</evidence>
<evidence type="ECO:0000256" key="1">
    <source>
        <dbReference type="ARBA" id="ARBA00000085"/>
    </source>
</evidence>
<dbReference type="RefSeq" id="WP_356497819.1">
    <property type="nucleotide sequence ID" value="NZ_JBEXIP010000012.1"/>
</dbReference>
<keyword evidence="11" id="KW-0472">Membrane</keyword>
<feature type="region of interest" description="Disordered" evidence="10">
    <location>
        <begin position="392"/>
        <end position="419"/>
    </location>
</feature>
<keyword evidence="9" id="KW-0175">Coiled coil</keyword>
<dbReference type="Pfam" id="PF02518">
    <property type="entry name" value="HATPase_c"/>
    <property type="match status" value="1"/>
</dbReference>
<evidence type="ECO:0000256" key="9">
    <source>
        <dbReference type="SAM" id="Coils"/>
    </source>
</evidence>
<keyword evidence="5" id="KW-0547">Nucleotide-binding</keyword>
<name>A0ABV2U9V6_9ACTN</name>
<keyword evidence="11" id="KW-1133">Transmembrane helix</keyword>
<dbReference type="SMART" id="SM00387">
    <property type="entry name" value="HATPase_c"/>
    <property type="match status" value="1"/>
</dbReference>
<feature type="transmembrane region" description="Helical" evidence="11">
    <location>
        <begin position="69"/>
        <end position="86"/>
    </location>
</feature>
<reference evidence="13 14" key="1">
    <citation type="submission" date="2024-06" db="EMBL/GenBank/DDBJ databases">
        <title>The Natural Products Discovery Center: Release of the First 8490 Sequenced Strains for Exploring Actinobacteria Biosynthetic Diversity.</title>
        <authorList>
            <person name="Kalkreuter E."/>
            <person name="Kautsar S.A."/>
            <person name="Yang D."/>
            <person name="Bader C.D."/>
            <person name="Teijaro C.N."/>
            <person name="Fluegel L."/>
            <person name="Davis C.M."/>
            <person name="Simpson J.R."/>
            <person name="Lauterbach L."/>
            <person name="Steele A.D."/>
            <person name="Gui C."/>
            <person name="Meng S."/>
            <person name="Li G."/>
            <person name="Viehrig K."/>
            <person name="Ye F."/>
            <person name="Su P."/>
            <person name="Kiefer A.F."/>
            <person name="Nichols A."/>
            <person name="Cepeda A.J."/>
            <person name="Yan W."/>
            <person name="Fan B."/>
            <person name="Jiang Y."/>
            <person name="Adhikari A."/>
            <person name="Zheng C.-J."/>
            <person name="Schuster L."/>
            <person name="Cowan T.M."/>
            <person name="Smanski M.J."/>
            <person name="Chevrette M.G."/>
            <person name="De Carvalho L.P.S."/>
            <person name="Shen B."/>
        </authorList>
    </citation>
    <scope>NUCLEOTIDE SEQUENCE [LARGE SCALE GENOMIC DNA]</scope>
    <source>
        <strain evidence="13 14">NPDC005137</strain>
    </source>
</reference>
<sequence length="419" mass="44753">MAVINGWRREARARPGAVDALLAAVLFALSGLASAVVPDEHRIAFRWPGVVLAAIGCAALMWRRRHPFGVLAVAVGCGVAFQVLGFRESPLVSSPVVVSLYTVAVRTDRRTTWTTAAATAAVLVGTALLFTPGSWLEPEKAVMLAWTALAAAIGDAVRSRHAYVAAVEERAEHAERTREQEAQQRVAAERVRIARELHDVVAHHIALINAQAGVAVHLAERQPEQTLAALETIRDTSRSALDELRATVGLLRQTDDPAAPRDPMPGLTQLPDLLASFEGAGLAVRHSQRGISEPLAPAVDLAAYRIVQEALTNVHKHAGADHARLFLHYRPEWLTITVEDDGRVGPHHHRPRQGTGHGLIGMRERAAIVGGTLYAGARPQGGFAVTADLPLRAGTATGGPAGDGPSRRDGYDDPRTAGR</sequence>
<dbReference type="InterPro" id="IPR003594">
    <property type="entry name" value="HATPase_dom"/>
</dbReference>
<keyword evidence="8" id="KW-0902">Two-component regulatory system</keyword>
<keyword evidence="4" id="KW-0808">Transferase</keyword>
<dbReference type="InterPro" id="IPR011712">
    <property type="entry name" value="Sig_transdc_His_kin_sub3_dim/P"/>
</dbReference>
<evidence type="ECO:0000256" key="3">
    <source>
        <dbReference type="ARBA" id="ARBA00022553"/>
    </source>
</evidence>
<evidence type="ECO:0000256" key="2">
    <source>
        <dbReference type="ARBA" id="ARBA00012438"/>
    </source>
</evidence>
<dbReference type="PANTHER" id="PTHR24421">
    <property type="entry name" value="NITRATE/NITRITE SENSOR PROTEIN NARX-RELATED"/>
    <property type="match status" value="1"/>
</dbReference>
<evidence type="ECO:0000256" key="10">
    <source>
        <dbReference type="SAM" id="MobiDB-lite"/>
    </source>
</evidence>
<keyword evidence="11" id="KW-0812">Transmembrane</keyword>
<comment type="catalytic activity">
    <reaction evidence="1">
        <text>ATP + protein L-histidine = ADP + protein N-phospho-L-histidine.</text>
        <dbReference type="EC" id="2.7.13.3"/>
    </reaction>
</comment>
<dbReference type="EC" id="2.7.13.3" evidence="2"/>
<protein>
    <recommendedName>
        <fullName evidence="2">histidine kinase</fullName>
        <ecNumber evidence="2">2.7.13.3</ecNumber>
    </recommendedName>
</protein>
<feature type="domain" description="Histidine kinase/HSP90-like ATPase" evidence="12">
    <location>
        <begin position="298"/>
        <end position="393"/>
    </location>
</feature>
<dbReference type="SUPFAM" id="SSF55874">
    <property type="entry name" value="ATPase domain of HSP90 chaperone/DNA topoisomerase II/histidine kinase"/>
    <property type="match status" value="1"/>
</dbReference>
<comment type="caution">
    <text evidence="13">The sequence shown here is derived from an EMBL/GenBank/DDBJ whole genome shotgun (WGS) entry which is preliminary data.</text>
</comment>
<keyword evidence="14" id="KW-1185">Reference proteome</keyword>
<dbReference type="PANTHER" id="PTHR24421:SF10">
    <property type="entry name" value="NITRATE_NITRITE SENSOR PROTEIN NARQ"/>
    <property type="match status" value="1"/>
</dbReference>
<keyword evidence="6 13" id="KW-0418">Kinase</keyword>
<accession>A0ABV2U9V6</accession>
<keyword evidence="7" id="KW-0067">ATP-binding</keyword>
<evidence type="ECO:0000256" key="6">
    <source>
        <dbReference type="ARBA" id="ARBA00022777"/>
    </source>
</evidence>
<dbReference type="Pfam" id="PF23539">
    <property type="entry name" value="DUF7134"/>
    <property type="match status" value="1"/>
</dbReference>
<keyword evidence="3" id="KW-0597">Phosphoprotein</keyword>
<evidence type="ECO:0000313" key="13">
    <source>
        <dbReference type="EMBL" id="MET8434632.1"/>
    </source>
</evidence>
<feature type="compositionally biased region" description="Basic and acidic residues" evidence="10">
    <location>
        <begin position="405"/>
        <end position="419"/>
    </location>
</feature>
<feature type="coiled-coil region" evidence="9">
    <location>
        <begin position="164"/>
        <end position="191"/>
    </location>
</feature>